<dbReference type="EMBL" id="SRLO01000023">
    <property type="protein sequence ID" value="TNN85071.1"/>
    <property type="molecule type" value="Genomic_DNA"/>
</dbReference>
<keyword evidence="3" id="KW-1185">Reference proteome</keyword>
<sequence>MATTSAVAALQPDTLAAARPRCSLCRTLVMRIFGFCFSIIFTYASRSSFKSSDSKISGYTLSRYHWKGLQFSFSLSFLLSDTSPVSMP</sequence>
<keyword evidence="1" id="KW-1133">Transmembrane helix</keyword>
<keyword evidence="1" id="KW-0472">Membrane</keyword>
<evidence type="ECO:0000313" key="3">
    <source>
        <dbReference type="Proteomes" id="UP000314294"/>
    </source>
</evidence>
<organism evidence="2 3">
    <name type="scientific">Liparis tanakae</name>
    <name type="common">Tanaka's snailfish</name>
    <dbReference type="NCBI Taxonomy" id="230148"/>
    <lineage>
        <taxon>Eukaryota</taxon>
        <taxon>Metazoa</taxon>
        <taxon>Chordata</taxon>
        <taxon>Craniata</taxon>
        <taxon>Vertebrata</taxon>
        <taxon>Euteleostomi</taxon>
        <taxon>Actinopterygii</taxon>
        <taxon>Neopterygii</taxon>
        <taxon>Teleostei</taxon>
        <taxon>Neoteleostei</taxon>
        <taxon>Acanthomorphata</taxon>
        <taxon>Eupercaria</taxon>
        <taxon>Perciformes</taxon>
        <taxon>Cottioidei</taxon>
        <taxon>Cottales</taxon>
        <taxon>Liparidae</taxon>
        <taxon>Liparis</taxon>
    </lineage>
</organism>
<proteinExistence type="predicted"/>
<dbReference type="Proteomes" id="UP000314294">
    <property type="component" value="Unassembled WGS sequence"/>
</dbReference>
<evidence type="ECO:0000256" key="1">
    <source>
        <dbReference type="SAM" id="Phobius"/>
    </source>
</evidence>
<name>A0A4Z2J559_9TELE</name>
<reference evidence="2 3" key="1">
    <citation type="submission" date="2019-03" db="EMBL/GenBank/DDBJ databases">
        <title>First draft genome of Liparis tanakae, snailfish: a comprehensive survey of snailfish specific genes.</title>
        <authorList>
            <person name="Kim W."/>
            <person name="Song I."/>
            <person name="Jeong J.-H."/>
            <person name="Kim D."/>
            <person name="Kim S."/>
            <person name="Ryu S."/>
            <person name="Song J.Y."/>
            <person name="Lee S.K."/>
        </authorList>
    </citation>
    <scope>NUCLEOTIDE SEQUENCE [LARGE SCALE GENOMIC DNA]</scope>
    <source>
        <tissue evidence="2">Muscle</tissue>
    </source>
</reference>
<accession>A0A4Z2J559</accession>
<evidence type="ECO:0000313" key="2">
    <source>
        <dbReference type="EMBL" id="TNN85071.1"/>
    </source>
</evidence>
<protein>
    <submittedName>
        <fullName evidence="2">Uncharacterized protein</fullName>
    </submittedName>
</protein>
<gene>
    <name evidence="2" type="ORF">EYF80_004725</name>
</gene>
<dbReference type="AlphaFoldDB" id="A0A4Z2J559"/>
<keyword evidence="1" id="KW-0812">Transmembrane</keyword>
<comment type="caution">
    <text evidence="2">The sequence shown here is derived from an EMBL/GenBank/DDBJ whole genome shotgun (WGS) entry which is preliminary data.</text>
</comment>
<feature type="transmembrane region" description="Helical" evidence="1">
    <location>
        <begin position="28"/>
        <end position="45"/>
    </location>
</feature>